<evidence type="ECO:0008006" key="3">
    <source>
        <dbReference type="Google" id="ProtNLM"/>
    </source>
</evidence>
<dbReference type="AlphaFoldDB" id="A0A383CTU7"/>
<feature type="transmembrane region" description="Helical" evidence="1">
    <location>
        <begin position="63"/>
        <end position="84"/>
    </location>
</feature>
<dbReference type="InterPro" id="IPR051533">
    <property type="entry name" value="WaaL-like"/>
</dbReference>
<organism evidence="2">
    <name type="scientific">marine metagenome</name>
    <dbReference type="NCBI Taxonomy" id="408172"/>
    <lineage>
        <taxon>unclassified sequences</taxon>
        <taxon>metagenomes</taxon>
        <taxon>ecological metagenomes</taxon>
    </lineage>
</organism>
<feature type="transmembrane region" description="Helical" evidence="1">
    <location>
        <begin position="210"/>
        <end position="231"/>
    </location>
</feature>
<protein>
    <recommendedName>
        <fullName evidence="3">O-antigen ligase domain-containing protein</fullName>
    </recommendedName>
</protein>
<keyword evidence="1" id="KW-0812">Transmembrane</keyword>
<keyword evidence="1" id="KW-1133">Transmembrane helix</keyword>
<proteinExistence type="predicted"/>
<feature type="transmembrane region" description="Helical" evidence="1">
    <location>
        <begin position="148"/>
        <end position="174"/>
    </location>
</feature>
<feature type="non-terminal residue" evidence="2">
    <location>
        <position position="239"/>
    </location>
</feature>
<reference evidence="2" key="1">
    <citation type="submission" date="2018-05" db="EMBL/GenBank/DDBJ databases">
        <authorList>
            <person name="Lanie J.A."/>
            <person name="Ng W.-L."/>
            <person name="Kazmierczak K.M."/>
            <person name="Andrzejewski T.M."/>
            <person name="Davidsen T.M."/>
            <person name="Wayne K.J."/>
            <person name="Tettelin H."/>
            <person name="Glass J.I."/>
            <person name="Rusch D."/>
            <person name="Podicherti R."/>
            <person name="Tsui H.-C.T."/>
            <person name="Winkler M.E."/>
        </authorList>
    </citation>
    <scope>NUCLEOTIDE SEQUENCE</scope>
</reference>
<keyword evidence="1" id="KW-0472">Membrane</keyword>
<evidence type="ECO:0000256" key="1">
    <source>
        <dbReference type="SAM" id="Phobius"/>
    </source>
</evidence>
<sequence>LLSGSASSLYSFDESVTGFGTMVFVGMVVGLAAWTRFAVWRESQWSNEPDSASAGRWSTRQKALAGVSLSGAVLAGALVAWPVIRDGITSGLDHRREMWRVGFRILSDHPIVGTGLETYYSYFSPLRSVEHAVGFEGVVSDNIHSVPLGMFTAGGVVLGVSYLALVLLIGFYGFRALWRTAGSQQMVVAAVLACWVAFQVQSTVSVDTPGLVFTQWVLGGILLTVGAGNGLRTVSFPWV</sequence>
<evidence type="ECO:0000313" key="2">
    <source>
        <dbReference type="EMBL" id="SVE35504.1"/>
    </source>
</evidence>
<dbReference type="GO" id="GO:0016020">
    <property type="term" value="C:membrane"/>
    <property type="evidence" value="ECO:0007669"/>
    <property type="project" value="UniProtKB-SubCell"/>
</dbReference>
<feature type="non-terminal residue" evidence="2">
    <location>
        <position position="1"/>
    </location>
</feature>
<dbReference type="PANTHER" id="PTHR37422:SF23">
    <property type="entry name" value="TEICHURONIC ACID BIOSYNTHESIS PROTEIN TUAE"/>
    <property type="match status" value="1"/>
</dbReference>
<gene>
    <name evidence="2" type="ORF">METZ01_LOCUS488358</name>
</gene>
<dbReference type="PANTHER" id="PTHR37422">
    <property type="entry name" value="TEICHURONIC ACID BIOSYNTHESIS PROTEIN TUAE"/>
    <property type="match status" value="1"/>
</dbReference>
<feature type="transmembrane region" description="Helical" evidence="1">
    <location>
        <begin position="186"/>
        <end position="204"/>
    </location>
</feature>
<accession>A0A383CTU7</accession>
<dbReference type="EMBL" id="UINC01211560">
    <property type="protein sequence ID" value="SVE35504.1"/>
    <property type="molecule type" value="Genomic_DNA"/>
</dbReference>
<feature type="transmembrane region" description="Helical" evidence="1">
    <location>
        <begin position="16"/>
        <end position="34"/>
    </location>
</feature>
<name>A0A383CTU7_9ZZZZ</name>